<evidence type="ECO:0000313" key="6">
    <source>
        <dbReference type="EMBL" id="ALS98080.1"/>
    </source>
</evidence>
<proteinExistence type="inferred from homology"/>
<dbReference type="KEGG" id="lal:AT746_07255"/>
<dbReference type="SUPFAM" id="SSF51182">
    <property type="entry name" value="RmlC-like cupins"/>
    <property type="match status" value="1"/>
</dbReference>
<feature type="binding site" evidence="2">
    <location>
        <position position="110"/>
    </location>
    <ligand>
        <name>Fe cation</name>
        <dbReference type="ChEBI" id="CHEBI:24875"/>
    </ligand>
</feature>
<gene>
    <name evidence="6" type="ORF">AT746_07255</name>
</gene>
<organism evidence="6 7">
    <name type="scientific">Lacimicrobium alkaliphilum</name>
    <dbReference type="NCBI Taxonomy" id="1526571"/>
    <lineage>
        <taxon>Bacteria</taxon>
        <taxon>Pseudomonadati</taxon>
        <taxon>Pseudomonadota</taxon>
        <taxon>Gammaproteobacteria</taxon>
        <taxon>Alteromonadales</taxon>
        <taxon>Alteromonadaceae</taxon>
        <taxon>Lacimicrobium</taxon>
    </lineage>
</organism>
<dbReference type="EMBL" id="CP013650">
    <property type="protein sequence ID" value="ALS98080.1"/>
    <property type="molecule type" value="Genomic_DNA"/>
</dbReference>
<evidence type="ECO:0000256" key="3">
    <source>
        <dbReference type="RuleBase" id="RU003457"/>
    </source>
</evidence>
<dbReference type="OrthoDB" id="9780903at2"/>
<evidence type="ECO:0000256" key="2">
    <source>
        <dbReference type="PIRSR" id="PIRSR006232-1"/>
    </source>
</evidence>
<dbReference type="InterPro" id="IPR008778">
    <property type="entry name" value="Pirin_C_dom"/>
</dbReference>
<evidence type="ECO:0000259" key="5">
    <source>
        <dbReference type="Pfam" id="PF05726"/>
    </source>
</evidence>
<comment type="similarity">
    <text evidence="1 3">Belongs to the pirin family.</text>
</comment>
<feature type="binding site" evidence="2">
    <location>
        <position position="63"/>
    </location>
    <ligand>
        <name>Fe cation</name>
        <dbReference type="ChEBI" id="CHEBI:24875"/>
    </ligand>
</feature>
<keyword evidence="2" id="KW-0479">Metal-binding</keyword>
<dbReference type="PANTHER" id="PTHR13903">
    <property type="entry name" value="PIRIN-RELATED"/>
    <property type="match status" value="1"/>
</dbReference>
<dbReference type="Pfam" id="PF05726">
    <property type="entry name" value="Pirin_C"/>
    <property type="match status" value="1"/>
</dbReference>
<dbReference type="PANTHER" id="PTHR13903:SF8">
    <property type="entry name" value="PIRIN"/>
    <property type="match status" value="1"/>
</dbReference>
<feature type="domain" description="Pirin N-terminal" evidence="4">
    <location>
        <begin position="52"/>
        <end position="128"/>
    </location>
</feature>
<comment type="cofactor">
    <cofactor evidence="2">
        <name>Fe cation</name>
        <dbReference type="ChEBI" id="CHEBI:24875"/>
    </cofactor>
    <text evidence="2">Binds 1 Fe cation per subunit.</text>
</comment>
<dbReference type="InterPro" id="IPR011051">
    <property type="entry name" value="RmlC_Cupin_sf"/>
</dbReference>
<name>A0A0U3AYV9_9ALTE</name>
<evidence type="ECO:0008006" key="8">
    <source>
        <dbReference type="Google" id="ProtNLM"/>
    </source>
</evidence>
<evidence type="ECO:0000313" key="7">
    <source>
        <dbReference type="Proteomes" id="UP000068447"/>
    </source>
</evidence>
<dbReference type="Pfam" id="PF02678">
    <property type="entry name" value="Pirin"/>
    <property type="match status" value="1"/>
</dbReference>
<dbReference type="InterPro" id="IPR003829">
    <property type="entry name" value="Pirin_N_dom"/>
</dbReference>
<sequence length="299" mass="31924">MNLNHTITASSTIRLSSVVSAKEIDNKMGFSARQFRREAFDGLMEPLIMVDDYTMTEPTFGAHPHAGIAAISVLFEETEGLFYNHDSLDNHLALRAGDLYWLNAASGAMHEESPKSAESARIRGLQIFLKLPATTSIASPNANHIQAADIPLFRSDGIKVRVVSGTTNGVAGYQDNLAPATILDGRLAGGARFSHSLKADSAAWLYAVCGELVAGFGPNSPTLRAGNAIALNTSAESQNLSIQATQDSHFVLINTPLSSEKFVNHGPFALKDCQEIAQAQASAKAGLMGQVERKSITNL</sequence>
<dbReference type="AlphaFoldDB" id="A0A0U3AYV9"/>
<evidence type="ECO:0000256" key="1">
    <source>
        <dbReference type="ARBA" id="ARBA00008416"/>
    </source>
</evidence>
<keyword evidence="7" id="KW-1185">Reference proteome</keyword>
<reference evidence="6 7" key="1">
    <citation type="submission" date="2015-12" db="EMBL/GenBank/DDBJ databases">
        <title>Complete genome of Lacimicrobium alkaliphilum KCTC 32984.</title>
        <authorList>
            <person name="Kim S.-G."/>
            <person name="Lee Y.-J."/>
        </authorList>
    </citation>
    <scope>NUCLEOTIDE SEQUENCE [LARGE SCALE GENOMIC DNA]</scope>
    <source>
        <strain evidence="6 7">YelD216</strain>
    </source>
</reference>
<dbReference type="Proteomes" id="UP000068447">
    <property type="component" value="Chromosome"/>
</dbReference>
<dbReference type="PIRSF" id="PIRSF006232">
    <property type="entry name" value="Pirin"/>
    <property type="match status" value="1"/>
</dbReference>
<dbReference type="GO" id="GO:0046872">
    <property type="term" value="F:metal ion binding"/>
    <property type="evidence" value="ECO:0007669"/>
    <property type="project" value="UniProtKB-KW"/>
</dbReference>
<dbReference type="Gene3D" id="2.60.120.10">
    <property type="entry name" value="Jelly Rolls"/>
    <property type="match status" value="2"/>
</dbReference>
<dbReference type="InterPro" id="IPR012093">
    <property type="entry name" value="Pirin"/>
</dbReference>
<dbReference type="STRING" id="1526571.AT746_07255"/>
<dbReference type="InterPro" id="IPR014710">
    <property type="entry name" value="RmlC-like_jellyroll"/>
</dbReference>
<accession>A0A0U3AYV9</accession>
<dbReference type="RefSeq" id="WP_062478435.1">
    <property type="nucleotide sequence ID" value="NZ_CP013650.1"/>
</dbReference>
<protein>
    <recommendedName>
        <fullName evidence="8">Pirin</fullName>
    </recommendedName>
</protein>
<feature type="domain" description="Pirin C-terminal" evidence="5">
    <location>
        <begin position="183"/>
        <end position="282"/>
    </location>
</feature>
<feature type="binding site" evidence="2">
    <location>
        <position position="112"/>
    </location>
    <ligand>
        <name>Fe cation</name>
        <dbReference type="ChEBI" id="CHEBI:24875"/>
    </ligand>
</feature>
<feature type="binding site" evidence="2">
    <location>
        <position position="65"/>
    </location>
    <ligand>
        <name>Fe cation</name>
        <dbReference type="ChEBI" id="CHEBI:24875"/>
    </ligand>
</feature>
<evidence type="ECO:0000259" key="4">
    <source>
        <dbReference type="Pfam" id="PF02678"/>
    </source>
</evidence>
<keyword evidence="2" id="KW-0408">Iron</keyword>